<gene>
    <name evidence="2" type="ORF">BU26DRAFT_600180</name>
</gene>
<dbReference type="GeneID" id="54588486"/>
<organism evidence="2 3">
    <name type="scientific">Trematosphaeria pertusa</name>
    <dbReference type="NCBI Taxonomy" id="390896"/>
    <lineage>
        <taxon>Eukaryota</taxon>
        <taxon>Fungi</taxon>
        <taxon>Dikarya</taxon>
        <taxon>Ascomycota</taxon>
        <taxon>Pezizomycotina</taxon>
        <taxon>Dothideomycetes</taxon>
        <taxon>Pleosporomycetidae</taxon>
        <taxon>Pleosporales</taxon>
        <taxon>Massarineae</taxon>
        <taxon>Trematosphaeriaceae</taxon>
        <taxon>Trematosphaeria</taxon>
    </lineage>
</organism>
<dbReference type="RefSeq" id="XP_033689489.1">
    <property type="nucleotide sequence ID" value="XM_033835156.1"/>
</dbReference>
<proteinExistence type="predicted"/>
<accession>A0A6A6IV93</accession>
<keyword evidence="3" id="KW-1185">Reference proteome</keyword>
<dbReference type="Proteomes" id="UP000800094">
    <property type="component" value="Unassembled WGS sequence"/>
</dbReference>
<evidence type="ECO:0000256" key="1">
    <source>
        <dbReference type="SAM" id="SignalP"/>
    </source>
</evidence>
<reference evidence="2" key="1">
    <citation type="journal article" date="2020" name="Stud. Mycol.">
        <title>101 Dothideomycetes genomes: a test case for predicting lifestyles and emergence of pathogens.</title>
        <authorList>
            <person name="Haridas S."/>
            <person name="Albert R."/>
            <person name="Binder M."/>
            <person name="Bloem J."/>
            <person name="Labutti K."/>
            <person name="Salamov A."/>
            <person name="Andreopoulos B."/>
            <person name="Baker S."/>
            <person name="Barry K."/>
            <person name="Bills G."/>
            <person name="Bluhm B."/>
            <person name="Cannon C."/>
            <person name="Castanera R."/>
            <person name="Culley D."/>
            <person name="Daum C."/>
            <person name="Ezra D."/>
            <person name="Gonzalez J."/>
            <person name="Henrissat B."/>
            <person name="Kuo A."/>
            <person name="Liang C."/>
            <person name="Lipzen A."/>
            <person name="Lutzoni F."/>
            <person name="Magnuson J."/>
            <person name="Mondo S."/>
            <person name="Nolan M."/>
            <person name="Ohm R."/>
            <person name="Pangilinan J."/>
            <person name="Park H.-J."/>
            <person name="Ramirez L."/>
            <person name="Alfaro M."/>
            <person name="Sun H."/>
            <person name="Tritt A."/>
            <person name="Yoshinaga Y."/>
            <person name="Zwiers L.-H."/>
            <person name="Turgeon B."/>
            <person name="Goodwin S."/>
            <person name="Spatafora J."/>
            <person name="Crous P."/>
            <person name="Grigoriev I."/>
        </authorList>
    </citation>
    <scope>NUCLEOTIDE SEQUENCE</scope>
    <source>
        <strain evidence="2">CBS 122368</strain>
    </source>
</reference>
<dbReference type="AlphaFoldDB" id="A0A6A6IV93"/>
<sequence length="193" mass="19852">MRSVTLIACLPALATALPTTSTEAYKAARALVARAPPEAKAVLKSVTSSGTGCSTNSGGFIFKDDATIAFDSMLVESTMTNPSTHCLITIDLGLDSKWKYTINKATNIRGYVDGGNAVYKVTYTAGGKTSEVSGTVKPTSDGNWAASSTSAGATSAYGGGVAGIDVTLKLNTEPGKVAAVTIDTMDVKFDYSK</sequence>
<dbReference type="OrthoDB" id="3792489at2759"/>
<evidence type="ECO:0000313" key="3">
    <source>
        <dbReference type="Proteomes" id="UP000800094"/>
    </source>
</evidence>
<evidence type="ECO:0000313" key="2">
    <source>
        <dbReference type="EMBL" id="KAF2254485.1"/>
    </source>
</evidence>
<keyword evidence="1" id="KW-0732">Signal</keyword>
<feature type="signal peptide" evidence="1">
    <location>
        <begin position="1"/>
        <end position="16"/>
    </location>
</feature>
<dbReference type="Pfam" id="PF14273">
    <property type="entry name" value="DUF4360"/>
    <property type="match status" value="1"/>
</dbReference>
<feature type="chain" id="PRO_5025475315" evidence="1">
    <location>
        <begin position="17"/>
        <end position="193"/>
    </location>
</feature>
<name>A0A6A6IV93_9PLEO</name>
<protein>
    <submittedName>
        <fullName evidence="2">Uncharacterized protein</fullName>
    </submittedName>
</protein>
<dbReference type="EMBL" id="ML987190">
    <property type="protein sequence ID" value="KAF2254485.1"/>
    <property type="molecule type" value="Genomic_DNA"/>
</dbReference>
<dbReference type="InterPro" id="IPR025649">
    <property type="entry name" value="DUF4360"/>
</dbReference>